<evidence type="ECO:0000313" key="2">
    <source>
        <dbReference type="Proteomes" id="UP000830434"/>
    </source>
</evidence>
<proteinExistence type="predicted"/>
<dbReference type="KEGG" id="haxz:M0R88_13185"/>
<keyword evidence="2" id="KW-1185">Reference proteome</keyword>
<protein>
    <submittedName>
        <fullName evidence="1">Uncharacterized protein</fullName>
    </submittedName>
</protein>
<dbReference type="AlphaFoldDB" id="A0A8U0IHB5"/>
<organism evidence="1 2">
    <name type="scientific">Halorussus gelatinilyticus</name>
    <dbReference type="NCBI Taxonomy" id="2937524"/>
    <lineage>
        <taxon>Archaea</taxon>
        <taxon>Methanobacteriati</taxon>
        <taxon>Methanobacteriota</taxon>
        <taxon>Stenosarchaea group</taxon>
        <taxon>Halobacteria</taxon>
        <taxon>Halobacteriales</taxon>
        <taxon>Haladaptataceae</taxon>
        <taxon>Halorussus</taxon>
    </lineage>
</organism>
<dbReference type="EMBL" id="CP096658">
    <property type="protein sequence ID" value="UPV99468.1"/>
    <property type="molecule type" value="Genomic_DNA"/>
</dbReference>
<dbReference type="GeneID" id="72190826"/>
<gene>
    <name evidence="1" type="ORF">M0R88_13185</name>
</gene>
<name>A0A8U0IHB5_9EURY</name>
<dbReference type="Proteomes" id="UP000830434">
    <property type="component" value="Chromosome"/>
</dbReference>
<evidence type="ECO:0000313" key="1">
    <source>
        <dbReference type="EMBL" id="UPV99468.1"/>
    </source>
</evidence>
<dbReference type="RefSeq" id="WP_248653961.1">
    <property type="nucleotide sequence ID" value="NZ_CP096658.1"/>
</dbReference>
<accession>A0A8U0IHB5</accession>
<sequence length="55" mass="5652">MLGLQCWGIGAIGALTPESVPFAAPLVAAGAHLVYGPSLARDRVAGTSKFLLWAE</sequence>
<reference evidence="1" key="1">
    <citation type="submission" date="2022-04" db="EMBL/GenBank/DDBJ databases">
        <title>Diverse halophilic archaea isolated from saline environments.</title>
        <authorList>
            <person name="Cui H.-L."/>
        </authorList>
    </citation>
    <scope>NUCLEOTIDE SEQUENCE</scope>
    <source>
        <strain evidence="1">XZYJT40</strain>
    </source>
</reference>